<dbReference type="OrthoDB" id="429813at2759"/>
<accession>A0A9P3L8G2</accession>
<comment type="caution">
    <text evidence="2">The sequence shown here is derived from an EMBL/GenBank/DDBJ whole genome shotgun (WGS) entry which is preliminary data.</text>
</comment>
<dbReference type="AlphaFoldDB" id="A0A9P3L8G2"/>
<dbReference type="InterPro" id="IPR042099">
    <property type="entry name" value="ANL_N_sf"/>
</dbReference>
<dbReference type="InterPro" id="IPR000873">
    <property type="entry name" value="AMP-dep_synth/lig_dom"/>
</dbReference>
<proteinExistence type="predicted"/>
<evidence type="ECO:0000313" key="2">
    <source>
        <dbReference type="EMBL" id="GJE85479.1"/>
    </source>
</evidence>
<dbReference type="Gene3D" id="3.40.50.12780">
    <property type="entry name" value="N-terminal domain of ligase-like"/>
    <property type="match status" value="1"/>
</dbReference>
<evidence type="ECO:0000259" key="1">
    <source>
        <dbReference type="Pfam" id="PF00501"/>
    </source>
</evidence>
<organism evidence="2 3">
    <name type="scientific">Phanerochaete sordida</name>
    <dbReference type="NCBI Taxonomy" id="48140"/>
    <lineage>
        <taxon>Eukaryota</taxon>
        <taxon>Fungi</taxon>
        <taxon>Dikarya</taxon>
        <taxon>Basidiomycota</taxon>
        <taxon>Agaricomycotina</taxon>
        <taxon>Agaricomycetes</taxon>
        <taxon>Polyporales</taxon>
        <taxon>Phanerochaetaceae</taxon>
        <taxon>Phanerochaete</taxon>
    </lineage>
</organism>
<dbReference type="EMBL" id="BPQB01000002">
    <property type="protein sequence ID" value="GJE85479.1"/>
    <property type="molecule type" value="Genomic_DNA"/>
</dbReference>
<dbReference type="Pfam" id="PF00501">
    <property type="entry name" value="AMP-binding"/>
    <property type="match status" value="1"/>
</dbReference>
<evidence type="ECO:0000313" key="3">
    <source>
        <dbReference type="Proteomes" id="UP000703269"/>
    </source>
</evidence>
<feature type="domain" description="AMP-dependent synthetase/ligase" evidence="1">
    <location>
        <begin position="62"/>
        <end position="338"/>
    </location>
</feature>
<name>A0A9P3L8G2_9APHY</name>
<protein>
    <recommendedName>
        <fullName evidence="1">AMP-dependent synthetase/ligase domain-containing protein</fullName>
    </recommendedName>
</protein>
<keyword evidence="3" id="KW-1185">Reference proteome</keyword>
<dbReference type="SUPFAM" id="SSF56801">
    <property type="entry name" value="Acetyl-CoA synthetase-like"/>
    <property type="match status" value="1"/>
</dbReference>
<dbReference type="Proteomes" id="UP000703269">
    <property type="component" value="Unassembled WGS sequence"/>
</dbReference>
<sequence length="346" mass="37408">MSVTEDARAQHFLSLLVPAFTKYAGKAIIRPFLRGQPARWGEVTFREWSLQLAAARLYWLRVLPELGLQPADVVGLWLTGKEYTDLLNISSVSAAGYVPQLFSPVFTSGMIHTLLNRSNACGLIYDPRVARDVAGCLSNIPTTTALNAESLSALVASCGRGLSEEDLPFVGERQTAAIFHSSGTTCGLPKLIPTSHLLLRVFITEKFPDCSLDNTQDSSNIFNSLGSLAHVGSFQAFHGAAALGCTTVQASSMAMGSTELRDMVRETGLNRLVQYGTFVAAHIRAAMTDPELAGVLRGLRQVLYTGVALGREEERWAREQGVRLMAMYGTSETGMSLCLSFKGIPG</sequence>
<reference evidence="2 3" key="1">
    <citation type="submission" date="2021-08" db="EMBL/GenBank/DDBJ databases">
        <title>Draft Genome Sequence of Phanerochaete sordida strain YK-624.</title>
        <authorList>
            <person name="Mori T."/>
            <person name="Dohra H."/>
            <person name="Suzuki T."/>
            <person name="Kawagishi H."/>
            <person name="Hirai H."/>
        </authorList>
    </citation>
    <scope>NUCLEOTIDE SEQUENCE [LARGE SCALE GENOMIC DNA]</scope>
    <source>
        <strain evidence="2 3">YK-624</strain>
    </source>
</reference>
<gene>
    <name evidence="2" type="ORF">PsYK624_015580</name>
</gene>